<dbReference type="PANTHER" id="PTHR30346:SF30">
    <property type="entry name" value="SMALL NEUTRAL PROTEASE REGULATORY PROTEIN"/>
    <property type="match status" value="1"/>
</dbReference>
<dbReference type="InterPro" id="IPR005119">
    <property type="entry name" value="LysR_subst-bd"/>
</dbReference>
<evidence type="ECO:0000256" key="3">
    <source>
        <dbReference type="ARBA" id="ARBA00023125"/>
    </source>
</evidence>
<dbReference type="FunFam" id="1.10.10.10:FF:000001">
    <property type="entry name" value="LysR family transcriptional regulator"/>
    <property type="match status" value="1"/>
</dbReference>
<dbReference type="PROSITE" id="PS50931">
    <property type="entry name" value="HTH_LYSR"/>
    <property type="match status" value="1"/>
</dbReference>
<dbReference type="Gene3D" id="1.10.10.10">
    <property type="entry name" value="Winged helix-like DNA-binding domain superfamily/Winged helix DNA-binding domain"/>
    <property type="match status" value="1"/>
</dbReference>
<dbReference type="InterPro" id="IPR036390">
    <property type="entry name" value="WH_DNA-bd_sf"/>
</dbReference>
<evidence type="ECO:0000313" key="6">
    <source>
        <dbReference type="EMBL" id="NYJ23654.1"/>
    </source>
</evidence>
<evidence type="ECO:0000313" key="7">
    <source>
        <dbReference type="Proteomes" id="UP000578352"/>
    </source>
</evidence>
<feature type="domain" description="HTH lysR-type" evidence="5">
    <location>
        <begin position="1"/>
        <end position="58"/>
    </location>
</feature>
<dbReference type="Pfam" id="PF03466">
    <property type="entry name" value="LysR_substrate"/>
    <property type="match status" value="1"/>
</dbReference>
<proteinExistence type="inferred from homology"/>
<organism evidence="6 7">
    <name type="scientific">Leifsonia shinshuensis</name>
    <dbReference type="NCBI Taxonomy" id="150026"/>
    <lineage>
        <taxon>Bacteria</taxon>
        <taxon>Bacillati</taxon>
        <taxon>Actinomycetota</taxon>
        <taxon>Actinomycetes</taxon>
        <taxon>Micrococcales</taxon>
        <taxon>Microbacteriaceae</taxon>
        <taxon>Leifsonia</taxon>
    </lineage>
</organism>
<dbReference type="AlphaFoldDB" id="A0A853CWV8"/>
<dbReference type="GO" id="GO:0003677">
    <property type="term" value="F:DNA binding"/>
    <property type="evidence" value="ECO:0007669"/>
    <property type="project" value="UniProtKB-KW"/>
</dbReference>
<evidence type="ECO:0000259" key="5">
    <source>
        <dbReference type="PROSITE" id="PS50931"/>
    </source>
</evidence>
<name>A0A853CWV8_9MICO</name>
<dbReference type="Gene3D" id="3.40.190.290">
    <property type="match status" value="1"/>
</dbReference>
<dbReference type="EMBL" id="JACCFL010000001">
    <property type="protein sequence ID" value="NYJ23654.1"/>
    <property type="molecule type" value="Genomic_DNA"/>
</dbReference>
<comment type="caution">
    <text evidence="6">The sequence shown here is derived from an EMBL/GenBank/DDBJ whole genome shotgun (WGS) entry which is preliminary data.</text>
</comment>
<dbReference type="PRINTS" id="PR00039">
    <property type="entry name" value="HTHLYSR"/>
</dbReference>
<dbReference type="InterPro" id="IPR036388">
    <property type="entry name" value="WH-like_DNA-bd_sf"/>
</dbReference>
<dbReference type="SUPFAM" id="SSF53850">
    <property type="entry name" value="Periplasmic binding protein-like II"/>
    <property type="match status" value="1"/>
</dbReference>
<accession>A0A853CWV8</accession>
<dbReference type="InterPro" id="IPR000847">
    <property type="entry name" value="LysR_HTH_N"/>
</dbReference>
<protein>
    <submittedName>
        <fullName evidence="6">DNA-binding transcriptional LysR family regulator</fullName>
    </submittedName>
</protein>
<dbReference type="SUPFAM" id="SSF46785">
    <property type="entry name" value="Winged helix' DNA-binding domain"/>
    <property type="match status" value="1"/>
</dbReference>
<gene>
    <name evidence="6" type="ORF">HNR13_001941</name>
</gene>
<dbReference type="RefSeq" id="WP_179605556.1">
    <property type="nucleotide sequence ID" value="NZ_BAABEH010000001.1"/>
</dbReference>
<keyword evidence="3 6" id="KW-0238">DNA-binding</keyword>
<dbReference type="Pfam" id="PF00126">
    <property type="entry name" value="HTH_1"/>
    <property type="match status" value="1"/>
</dbReference>
<keyword evidence="2" id="KW-0805">Transcription regulation</keyword>
<dbReference type="Proteomes" id="UP000578352">
    <property type="component" value="Unassembled WGS sequence"/>
</dbReference>
<evidence type="ECO:0000256" key="2">
    <source>
        <dbReference type="ARBA" id="ARBA00023015"/>
    </source>
</evidence>
<dbReference type="PANTHER" id="PTHR30346">
    <property type="entry name" value="TRANSCRIPTIONAL DUAL REGULATOR HCAR-RELATED"/>
    <property type="match status" value="1"/>
</dbReference>
<evidence type="ECO:0000256" key="4">
    <source>
        <dbReference type="ARBA" id="ARBA00023163"/>
    </source>
</evidence>
<dbReference type="GO" id="GO:0003700">
    <property type="term" value="F:DNA-binding transcription factor activity"/>
    <property type="evidence" value="ECO:0007669"/>
    <property type="project" value="InterPro"/>
</dbReference>
<comment type="similarity">
    <text evidence="1">Belongs to the LysR transcriptional regulatory family.</text>
</comment>
<sequence length="303" mass="31875">MDTRQLEYFVAVAEELNFTRAAARVFAAQSTVSAGVAALERELGARLFERDAHGVTLTSTGEAALAEARTGLQSIERLRDLAAGDGALRGVVRVGIFTNLTSIDLPGIMGEFRRRHPGVDLRLGPSPSGSTGLADDVRQGRLDVAFYGLPDPVAGAIALPLVEVPFVAVLPAGHPLARRPTVPLAELAAERWVDAREGFGNRVTLDRALAAAGLAREIATEVSDLGEIPRFVAAGLGVGALPELTVNATEGVVVRPLSPGVDWRLSVIAHPRPGAAARALLELIAERFGRPIPAARPPRLEGP</sequence>
<keyword evidence="4" id="KW-0804">Transcription</keyword>
<evidence type="ECO:0000256" key="1">
    <source>
        <dbReference type="ARBA" id="ARBA00009437"/>
    </source>
</evidence>
<reference evidence="6 7" key="1">
    <citation type="submission" date="2020-07" db="EMBL/GenBank/DDBJ databases">
        <title>Sequencing the genomes of 1000 actinobacteria strains.</title>
        <authorList>
            <person name="Klenk H.-P."/>
        </authorList>
    </citation>
    <scope>NUCLEOTIDE SEQUENCE [LARGE SCALE GENOMIC DNA]</scope>
    <source>
        <strain evidence="6 7">DSM 15165</strain>
    </source>
</reference>
<dbReference type="GO" id="GO:0032993">
    <property type="term" value="C:protein-DNA complex"/>
    <property type="evidence" value="ECO:0007669"/>
    <property type="project" value="TreeGrafter"/>
</dbReference>